<sequence length="36" mass="3965">MRMAHLAPLGTSTSMLRTNSPFGIVPIRTLVCLLEH</sequence>
<name>A0A1G9F998_9ACTN</name>
<dbReference type="Proteomes" id="UP000198683">
    <property type="component" value="Unassembled WGS sequence"/>
</dbReference>
<evidence type="ECO:0000313" key="2">
    <source>
        <dbReference type="Proteomes" id="UP000198683"/>
    </source>
</evidence>
<accession>A0A1G9F998</accession>
<protein>
    <submittedName>
        <fullName evidence="1">Uncharacterized protein</fullName>
    </submittedName>
</protein>
<reference evidence="1 2" key="1">
    <citation type="submission" date="2016-10" db="EMBL/GenBank/DDBJ databases">
        <authorList>
            <person name="de Groot N.N."/>
        </authorList>
    </citation>
    <scope>NUCLEOTIDE SEQUENCE [LARGE SCALE GENOMIC DNA]</scope>
    <source>
        <strain evidence="1 2">CGMCC 4.5681</strain>
    </source>
</reference>
<evidence type="ECO:0000313" key="1">
    <source>
        <dbReference type="EMBL" id="SDK84951.1"/>
    </source>
</evidence>
<gene>
    <name evidence="1" type="ORF">SAMN05421874_1122</name>
</gene>
<dbReference type="EMBL" id="FNFB01000012">
    <property type="protein sequence ID" value="SDK84951.1"/>
    <property type="molecule type" value="Genomic_DNA"/>
</dbReference>
<proteinExistence type="predicted"/>
<organism evidence="1 2">
    <name type="scientific">Nonomuraea maritima</name>
    <dbReference type="NCBI Taxonomy" id="683260"/>
    <lineage>
        <taxon>Bacteria</taxon>
        <taxon>Bacillati</taxon>
        <taxon>Actinomycetota</taxon>
        <taxon>Actinomycetes</taxon>
        <taxon>Streptosporangiales</taxon>
        <taxon>Streptosporangiaceae</taxon>
        <taxon>Nonomuraea</taxon>
    </lineage>
</organism>
<dbReference type="AlphaFoldDB" id="A0A1G9F998"/>
<keyword evidence="2" id="KW-1185">Reference proteome</keyword>